<organism evidence="2 3">
    <name type="scientific">Roseinatronobacter monicus</name>
    <dbReference type="NCBI Taxonomy" id="393481"/>
    <lineage>
        <taxon>Bacteria</taxon>
        <taxon>Pseudomonadati</taxon>
        <taxon>Pseudomonadota</taxon>
        <taxon>Alphaproteobacteria</taxon>
        <taxon>Rhodobacterales</taxon>
        <taxon>Paracoccaceae</taxon>
        <taxon>Roseinatronobacter</taxon>
    </lineage>
</organism>
<dbReference type="EMBL" id="VFPT01000001">
    <property type="protein sequence ID" value="TQM94859.1"/>
    <property type="molecule type" value="Genomic_DNA"/>
</dbReference>
<proteinExistence type="predicted"/>
<gene>
    <name evidence="2" type="ORF">BD293_3549</name>
</gene>
<sequence>MKLSRNARAGVGLAGVGYVLAAGFVAFAVPTDAARQQETASTSQAHSHSHDHGHSHVDADQAEQLTGPFGPHGDRHPQAPVFETAADGLTERRRRSMNALSGHFRAVSATLLSDAGGEEMIQNHANALAALGGQIDTLFDIPSPAPEGEKGALPVIWEEQERFAQYTAAFATESAQFAQTVQEGGDLVNGLHDLRYYCVACHADFRQR</sequence>
<feature type="compositionally biased region" description="Basic and acidic residues" evidence="1">
    <location>
        <begin position="48"/>
        <end position="57"/>
    </location>
</feature>
<dbReference type="InterPro" id="IPR010980">
    <property type="entry name" value="Cyt_c/b562"/>
</dbReference>
<name>A0A543KIF6_9RHOB</name>
<feature type="region of interest" description="Disordered" evidence="1">
    <location>
        <begin position="36"/>
        <end position="57"/>
    </location>
</feature>
<dbReference type="Proteomes" id="UP000320582">
    <property type="component" value="Unassembled WGS sequence"/>
</dbReference>
<dbReference type="Gene3D" id="1.20.120.10">
    <property type="entry name" value="Cytochrome c/b562"/>
    <property type="match status" value="1"/>
</dbReference>
<dbReference type="PROSITE" id="PS51009">
    <property type="entry name" value="CYTCII"/>
    <property type="match status" value="1"/>
</dbReference>
<dbReference type="OrthoDB" id="8115790at2"/>
<protein>
    <submittedName>
        <fullName evidence="2">Cytochrome c556</fullName>
    </submittedName>
</protein>
<keyword evidence="3" id="KW-1185">Reference proteome</keyword>
<dbReference type="GO" id="GO:0022900">
    <property type="term" value="P:electron transport chain"/>
    <property type="evidence" value="ECO:0007669"/>
    <property type="project" value="InterPro"/>
</dbReference>
<dbReference type="GO" id="GO:0005506">
    <property type="term" value="F:iron ion binding"/>
    <property type="evidence" value="ECO:0007669"/>
    <property type="project" value="InterPro"/>
</dbReference>
<dbReference type="Pfam" id="PF01322">
    <property type="entry name" value="Cytochrom_C_2"/>
    <property type="match status" value="1"/>
</dbReference>
<evidence type="ECO:0000256" key="1">
    <source>
        <dbReference type="SAM" id="MobiDB-lite"/>
    </source>
</evidence>
<evidence type="ECO:0000313" key="3">
    <source>
        <dbReference type="Proteomes" id="UP000320582"/>
    </source>
</evidence>
<reference evidence="2 3" key="1">
    <citation type="submission" date="2019-06" db="EMBL/GenBank/DDBJ databases">
        <title>Genomic Encyclopedia of Archaeal and Bacterial Type Strains, Phase II (KMG-II): from individual species to whole genera.</title>
        <authorList>
            <person name="Goeker M."/>
        </authorList>
    </citation>
    <scope>NUCLEOTIDE SEQUENCE [LARGE SCALE GENOMIC DNA]</scope>
    <source>
        <strain evidence="2 3">DSM 18423</strain>
    </source>
</reference>
<dbReference type="GO" id="GO:0009055">
    <property type="term" value="F:electron transfer activity"/>
    <property type="evidence" value="ECO:0007669"/>
    <property type="project" value="InterPro"/>
</dbReference>
<comment type="caution">
    <text evidence="2">The sequence shown here is derived from an EMBL/GenBank/DDBJ whole genome shotgun (WGS) entry which is preliminary data.</text>
</comment>
<dbReference type="AlphaFoldDB" id="A0A543KIF6"/>
<dbReference type="SUPFAM" id="SSF47175">
    <property type="entry name" value="Cytochromes"/>
    <property type="match status" value="1"/>
</dbReference>
<accession>A0A543KIF6</accession>
<dbReference type="GO" id="GO:0020037">
    <property type="term" value="F:heme binding"/>
    <property type="evidence" value="ECO:0007669"/>
    <property type="project" value="InterPro"/>
</dbReference>
<dbReference type="InterPro" id="IPR002321">
    <property type="entry name" value="Cyt_c_II"/>
</dbReference>
<dbReference type="RefSeq" id="WP_142083928.1">
    <property type="nucleotide sequence ID" value="NZ_VFPT01000001.1"/>
</dbReference>
<evidence type="ECO:0000313" key="2">
    <source>
        <dbReference type="EMBL" id="TQM94859.1"/>
    </source>
</evidence>